<evidence type="ECO:0000256" key="1">
    <source>
        <dbReference type="SAM" id="Coils"/>
    </source>
</evidence>
<gene>
    <name evidence="3" type="ORF">SAMN02982922_2788</name>
</gene>
<protein>
    <submittedName>
        <fullName evidence="3">Uncharacterized protein</fullName>
    </submittedName>
</protein>
<evidence type="ECO:0000256" key="2">
    <source>
        <dbReference type="SAM" id="MobiDB-lite"/>
    </source>
</evidence>
<keyword evidence="1" id="KW-0175">Coiled coil</keyword>
<feature type="region of interest" description="Disordered" evidence="2">
    <location>
        <begin position="1"/>
        <end position="21"/>
    </location>
</feature>
<evidence type="ECO:0000313" key="4">
    <source>
        <dbReference type="Proteomes" id="UP000193083"/>
    </source>
</evidence>
<evidence type="ECO:0000313" key="3">
    <source>
        <dbReference type="EMBL" id="SMH42722.1"/>
    </source>
</evidence>
<dbReference type="Proteomes" id="UP000193083">
    <property type="component" value="Unassembled WGS sequence"/>
</dbReference>
<accession>A0A1X7NYS6</accession>
<sequence>MSDVTQQNLFRPARSKAESKADITNNAARAIIDDEAARREAKTAKLRQARLELEAAAEAEAKPAARKAKRRG</sequence>
<feature type="coiled-coil region" evidence="1">
    <location>
        <begin position="32"/>
        <end position="59"/>
    </location>
</feature>
<name>A0A1X7NYS6_9HYPH</name>
<organism evidence="3 4">
    <name type="scientific">Mesorhizobium australicum</name>
    <dbReference type="NCBI Taxonomy" id="536018"/>
    <lineage>
        <taxon>Bacteria</taxon>
        <taxon>Pseudomonadati</taxon>
        <taxon>Pseudomonadota</taxon>
        <taxon>Alphaproteobacteria</taxon>
        <taxon>Hyphomicrobiales</taxon>
        <taxon>Phyllobacteriaceae</taxon>
        <taxon>Mesorhizobium</taxon>
    </lineage>
</organism>
<dbReference type="RefSeq" id="WP_085464693.1">
    <property type="nucleotide sequence ID" value="NZ_FXBL01000004.1"/>
</dbReference>
<keyword evidence="4" id="KW-1185">Reference proteome</keyword>
<reference evidence="3 4" key="1">
    <citation type="submission" date="2017-04" db="EMBL/GenBank/DDBJ databases">
        <authorList>
            <person name="Afonso C.L."/>
            <person name="Miller P.J."/>
            <person name="Scott M.A."/>
            <person name="Spackman E."/>
            <person name="Goraichik I."/>
            <person name="Dimitrov K.M."/>
            <person name="Suarez D.L."/>
            <person name="Swayne D.E."/>
        </authorList>
    </citation>
    <scope>NUCLEOTIDE SEQUENCE [LARGE SCALE GENOMIC DNA]</scope>
    <source>
        <strain evidence="3 4">B5P</strain>
    </source>
</reference>
<dbReference type="EMBL" id="FXBL01000004">
    <property type="protein sequence ID" value="SMH42722.1"/>
    <property type="molecule type" value="Genomic_DNA"/>
</dbReference>
<dbReference type="AlphaFoldDB" id="A0A1X7NYS6"/>
<proteinExistence type="predicted"/>